<evidence type="ECO:0000313" key="4">
    <source>
        <dbReference type="EMBL" id="MCS5725252.1"/>
    </source>
</evidence>
<feature type="compositionally biased region" description="Polar residues" evidence="1">
    <location>
        <begin position="230"/>
        <end position="244"/>
    </location>
</feature>
<evidence type="ECO:0000256" key="1">
    <source>
        <dbReference type="SAM" id="MobiDB-lite"/>
    </source>
</evidence>
<dbReference type="Proteomes" id="UP001165587">
    <property type="component" value="Unassembled WGS sequence"/>
</dbReference>
<name>A0AA41XC03_9MICO</name>
<reference evidence="4" key="1">
    <citation type="submission" date="2022-08" db="EMBL/GenBank/DDBJ databases">
        <authorList>
            <person name="Deng Y."/>
            <person name="Han X.-F."/>
            <person name="Zhang Y.-Q."/>
        </authorList>
    </citation>
    <scope>NUCLEOTIDE SEQUENCE</scope>
    <source>
        <strain evidence="4">CPCC 203407</strain>
    </source>
</reference>
<keyword evidence="2" id="KW-1133">Transmembrane helix</keyword>
<gene>
    <name evidence="4" type="ORF">N1028_05020</name>
</gene>
<evidence type="ECO:0000256" key="2">
    <source>
        <dbReference type="SAM" id="Phobius"/>
    </source>
</evidence>
<feature type="transmembrane region" description="Helical" evidence="2">
    <location>
        <begin position="284"/>
        <end position="305"/>
    </location>
</feature>
<keyword evidence="2" id="KW-0812">Transmembrane</keyword>
<keyword evidence="2" id="KW-0472">Membrane</keyword>
<feature type="transmembrane region" description="Helical" evidence="2">
    <location>
        <begin position="451"/>
        <end position="471"/>
    </location>
</feature>
<sequence>MPNALVPARPARSGRSGAASACALVAAFVVALLALVLLGGTPAARADVDDFTFASFDGRYELGIDEEGHSTLTTVEEYVAVFPEIDQNKGIRRALPLRYQGHPTDLELVSVTDENGAPRPFETETDDENLIVTIAAADYVHGEQSYVLTYTQRDVTGYFADTDDDEFYRDTNGTISAQPIAVHTTTTIVAPELVSALTGETGCFVGPEGSTETCEILRAGVGTSDDAEPDTTSGGEPTDPTETAVFTTRNEDLGPGENVTIGIAFQPHTFTLRDTAYLSAASSWVQLIATLLALLVAALSIVYRVTVLRDARGRPVVVPEFTTPPGVDLMLASAVMKRPTRAAAASFVDFAVRRNIQILEQDDALAPGAESAPGSKAVYWLRLLTAEGLNAAELELARGLFGPELASGAWRELKAKDTELAKQIQALRASTRKRVLSEGYFRSGTAWRGSLLLIAAFVLAIVSFITGAMSLEAALGGPLPVVAMVVAIAVIVVVLATAFRSPLTAKGAELRDYVEGIKMYIEWAEEERFRVLQSPEGALRTGIDAPDRGQVVRLYEKLLPYAVLLGLETEWAKVLGTYYENLGTEPDWYGGSTGFNSYLFASSISALSSSTVSAFSGTSSSSSSGFSGGGGSSGGGGGGGGVGGV</sequence>
<evidence type="ECO:0000313" key="5">
    <source>
        <dbReference type="Proteomes" id="UP001165587"/>
    </source>
</evidence>
<comment type="caution">
    <text evidence="4">The sequence shown here is derived from an EMBL/GenBank/DDBJ whole genome shotgun (WGS) entry which is preliminary data.</text>
</comment>
<feature type="region of interest" description="Disordered" evidence="1">
    <location>
        <begin position="622"/>
        <end position="645"/>
    </location>
</feature>
<dbReference type="InterPro" id="IPR048389">
    <property type="entry name" value="YciQ-like_C"/>
</dbReference>
<proteinExistence type="predicted"/>
<feature type="transmembrane region" description="Helical" evidence="2">
    <location>
        <begin position="477"/>
        <end position="499"/>
    </location>
</feature>
<dbReference type="Pfam" id="PF20990">
    <property type="entry name" value="DUF2207_C"/>
    <property type="match status" value="1"/>
</dbReference>
<protein>
    <submittedName>
        <fullName evidence="4">DUF2207 domain-containing protein</fullName>
    </submittedName>
</protein>
<dbReference type="RefSeq" id="WP_259525726.1">
    <property type="nucleotide sequence ID" value="NZ_JANLCK010000002.1"/>
</dbReference>
<accession>A0AA41XC03</accession>
<organism evidence="4 5">
    <name type="scientific">Herbiconiux oxytropis</name>
    <dbReference type="NCBI Taxonomy" id="2970915"/>
    <lineage>
        <taxon>Bacteria</taxon>
        <taxon>Bacillati</taxon>
        <taxon>Actinomycetota</taxon>
        <taxon>Actinomycetes</taxon>
        <taxon>Micrococcales</taxon>
        <taxon>Microbacteriaceae</taxon>
        <taxon>Herbiconiux</taxon>
    </lineage>
</organism>
<keyword evidence="5" id="KW-1185">Reference proteome</keyword>
<dbReference type="AlphaFoldDB" id="A0AA41XC03"/>
<feature type="domain" description="Predicted membrane protein YciQ-like C-terminal" evidence="3">
    <location>
        <begin position="324"/>
        <end position="575"/>
    </location>
</feature>
<dbReference type="EMBL" id="JANLCK010000002">
    <property type="protein sequence ID" value="MCS5725252.1"/>
    <property type="molecule type" value="Genomic_DNA"/>
</dbReference>
<feature type="compositionally biased region" description="Gly residues" evidence="1">
    <location>
        <begin position="626"/>
        <end position="645"/>
    </location>
</feature>
<evidence type="ECO:0000259" key="3">
    <source>
        <dbReference type="Pfam" id="PF20990"/>
    </source>
</evidence>
<feature type="region of interest" description="Disordered" evidence="1">
    <location>
        <begin position="221"/>
        <end position="244"/>
    </location>
</feature>